<dbReference type="PANTHER" id="PTHR33495:SF2">
    <property type="entry name" value="ANTI-SIGMA FACTOR ANTAGONIST TM_1081-RELATED"/>
    <property type="match status" value="1"/>
</dbReference>
<dbReference type="RefSeq" id="WP_089297900.1">
    <property type="nucleotide sequence ID" value="NZ_BOMU01000100.1"/>
</dbReference>
<reference evidence="4 5" key="1">
    <citation type="submission" date="2017-06" db="EMBL/GenBank/DDBJ databases">
        <authorList>
            <person name="Kim H.J."/>
            <person name="Triplett B.A."/>
        </authorList>
    </citation>
    <scope>NUCLEOTIDE SEQUENCE [LARGE SCALE GENOMIC DNA]</scope>
    <source>
        <strain evidence="4 5">DSM 43151</strain>
    </source>
</reference>
<evidence type="ECO:0000256" key="2">
    <source>
        <dbReference type="RuleBase" id="RU003749"/>
    </source>
</evidence>
<dbReference type="InterPro" id="IPR003658">
    <property type="entry name" value="Anti-sigma_ant"/>
</dbReference>
<comment type="similarity">
    <text evidence="1 2">Belongs to the anti-sigma-factor antagonist family.</text>
</comment>
<evidence type="ECO:0000259" key="3">
    <source>
        <dbReference type="PROSITE" id="PS50801"/>
    </source>
</evidence>
<dbReference type="InterPro" id="IPR036513">
    <property type="entry name" value="STAS_dom_sf"/>
</dbReference>
<accession>A0A239GXM5</accession>
<name>A0A239GXM5_9ACTN</name>
<dbReference type="SUPFAM" id="SSF52091">
    <property type="entry name" value="SpoIIaa-like"/>
    <property type="match status" value="1"/>
</dbReference>
<dbReference type="GO" id="GO:0043856">
    <property type="term" value="F:anti-sigma factor antagonist activity"/>
    <property type="evidence" value="ECO:0007669"/>
    <property type="project" value="InterPro"/>
</dbReference>
<evidence type="ECO:0000256" key="1">
    <source>
        <dbReference type="ARBA" id="ARBA00009013"/>
    </source>
</evidence>
<dbReference type="InterPro" id="IPR002645">
    <property type="entry name" value="STAS_dom"/>
</dbReference>
<dbReference type="OrthoDB" id="4833278at2"/>
<dbReference type="CDD" id="cd07043">
    <property type="entry name" value="STAS_anti-anti-sigma_factors"/>
    <property type="match status" value="1"/>
</dbReference>
<protein>
    <recommendedName>
        <fullName evidence="2">Anti-sigma factor antagonist</fullName>
    </recommendedName>
</protein>
<dbReference type="Pfam" id="PF01740">
    <property type="entry name" value="STAS"/>
    <property type="match status" value="1"/>
</dbReference>
<dbReference type="Proteomes" id="UP000198415">
    <property type="component" value="Unassembled WGS sequence"/>
</dbReference>
<dbReference type="AlphaFoldDB" id="A0A239GXM5"/>
<organism evidence="4 5">
    <name type="scientific">Actinoplanes regularis</name>
    <dbReference type="NCBI Taxonomy" id="52697"/>
    <lineage>
        <taxon>Bacteria</taxon>
        <taxon>Bacillati</taxon>
        <taxon>Actinomycetota</taxon>
        <taxon>Actinomycetes</taxon>
        <taxon>Micromonosporales</taxon>
        <taxon>Micromonosporaceae</taxon>
        <taxon>Actinoplanes</taxon>
    </lineage>
</organism>
<keyword evidence="5" id="KW-1185">Reference proteome</keyword>
<dbReference type="EMBL" id="FZNR01000022">
    <property type="protein sequence ID" value="SNS73910.1"/>
    <property type="molecule type" value="Genomic_DNA"/>
</dbReference>
<sequence length="138" mass="14219">MLTSLTPVTPSSQLTINPSCSSAGAVRVAVAGEIDLSTTGMLQARLLTVLYTLHPHRIEVDLANVPFMDCSGLTVLVAVGLAATRTGCQLRITNPQPIVLRVLDLTGLRGSLTAEFDPAPLVATAAEVTVSAGILVAA</sequence>
<dbReference type="PROSITE" id="PS50801">
    <property type="entry name" value="STAS"/>
    <property type="match status" value="1"/>
</dbReference>
<dbReference type="NCBIfam" id="TIGR00377">
    <property type="entry name" value="ant_ant_sig"/>
    <property type="match status" value="1"/>
</dbReference>
<evidence type="ECO:0000313" key="5">
    <source>
        <dbReference type="Proteomes" id="UP000198415"/>
    </source>
</evidence>
<dbReference type="PANTHER" id="PTHR33495">
    <property type="entry name" value="ANTI-SIGMA FACTOR ANTAGONIST TM_1081-RELATED-RELATED"/>
    <property type="match status" value="1"/>
</dbReference>
<feature type="domain" description="STAS" evidence="3">
    <location>
        <begin position="24"/>
        <end position="132"/>
    </location>
</feature>
<gene>
    <name evidence="4" type="ORF">SAMN06264365_122118</name>
</gene>
<evidence type="ECO:0000313" key="4">
    <source>
        <dbReference type="EMBL" id="SNS73910.1"/>
    </source>
</evidence>
<proteinExistence type="inferred from homology"/>
<dbReference type="Gene3D" id="3.30.750.24">
    <property type="entry name" value="STAS domain"/>
    <property type="match status" value="1"/>
</dbReference>